<accession>A0AAW2WSF4</accession>
<evidence type="ECO:0000313" key="1">
    <source>
        <dbReference type="EMBL" id="KAL0444365.1"/>
    </source>
</evidence>
<organism evidence="1">
    <name type="scientific">Sesamum latifolium</name>
    <dbReference type="NCBI Taxonomy" id="2727402"/>
    <lineage>
        <taxon>Eukaryota</taxon>
        <taxon>Viridiplantae</taxon>
        <taxon>Streptophyta</taxon>
        <taxon>Embryophyta</taxon>
        <taxon>Tracheophyta</taxon>
        <taxon>Spermatophyta</taxon>
        <taxon>Magnoliopsida</taxon>
        <taxon>eudicotyledons</taxon>
        <taxon>Gunneridae</taxon>
        <taxon>Pentapetalae</taxon>
        <taxon>asterids</taxon>
        <taxon>lamiids</taxon>
        <taxon>Lamiales</taxon>
        <taxon>Pedaliaceae</taxon>
        <taxon>Sesamum</taxon>
    </lineage>
</organism>
<reference evidence="1" key="2">
    <citation type="journal article" date="2024" name="Plant">
        <title>Genomic evolution and insights into agronomic trait innovations of Sesamum species.</title>
        <authorList>
            <person name="Miao H."/>
            <person name="Wang L."/>
            <person name="Qu L."/>
            <person name="Liu H."/>
            <person name="Sun Y."/>
            <person name="Le M."/>
            <person name="Wang Q."/>
            <person name="Wei S."/>
            <person name="Zheng Y."/>
            <person name="Lin W."/>
            <person name="Duan Y."/>
            <person name="Cao H."/>
            <person name="Xiong S."/>
            <person name="Wang X."/>
            <person name="Wei L."/>
            <person name="Li C."/>
            <person name="Ma Q."/>
            <person name="Ju M."/>
            <person name="Zhao R."/>
            <person name="Li G."/>
            <person name="Mu C."/>
            <person name="Tian Q."/>
            <person name="Mei H."/>
            <person name="Zhang T."/>
            <person name="Gao T."/>
            <person name="Zhang H."/>
        </authorList>
    </citation>
    <scope>NUCLEOTIDE SEQUENCE</scope>
    <source>
        <strain evidence="1">KEN1</strain>
    </source>
</reference>
<dbReference type="EMBL" id="JACGWN010000007">
    <property type="protein sequence ID" value="KAL0444365.1"/>
    <property type="molecule type" value="Genomic_DNA"/>
</dbReference>
<name>A0AAW2WSF4_9LAMI</name>
<reference evidence="1" key="1">
    <citation type="submission" date="2020-06" db="EMBL/GenBank/DDBJ databases">
        <authorList>
            <person name="Li T."/>
            <person name="Hu X."/>
            <person name="Zhang T."/>
            <person name="Song X."/>
            <person name="Zhang H."/>
            <person name="Dai N."/>
            <person name="Sheng W."/>
            <person name="Hou X."/>
            <person name="Wei L."/>
        </authorList>
    </citation>
    <scope>NUCLEOTIDE SEQUENCE</scope>
    <source>
        <strain evidence="1">KEN1</strain>
        <tissue evidence="1">Leaf</tissue>
    </source>
</reference>
<sequence>MASPTGVSPKGIARCLIPGDGAPSEEQASIPFTEGVIADELPVNCRTPAITEHDAPPIHRSTCIGLRMQPCCTDTLTVLSAVTFAWATKQWFS</sequence>
<dbReference type="AlphaFoldDB" id="A0AAW2WSF4"/>
<comment type="caution">
    <text evidence="1">The sequence shown here is derived from an EMBL/GenBank/DDBJ whole genome shotgun (WGS) entry which is preliminary data.</text>
</comment>
<protein>
    <submittedName>
        <fullName evidence="1">Uncharacterized protein</fullName>
    </submittedName>
</protein>
<gene>
    <name evidence="1" type="ORF">Slati_2159200</name>
</gene>
<proteinExistence type="predicted"/>